<feature type="non-terminal residue" evidence="1">
    <location>
        <position position="41"/>
    </location>
</feature>
<name>A0A382RQV2_9ZZZZ</name>
<evidence type="ECO:0000313" key="1">
    <source>
        <dbReference type="EMBL" id="SVC99662.1"/>
    </source>
</evidence>
<reference evidence="1" key="1">
    <citation type="submission" date="2018-05" db="EMBL/GenBank/DDBJ databases">
        <authorList>
            <person name="Lanie J.A."/>
            <person name="Ng W.-L."/>
            <person name="Kazmierczak K.M."/>
            <person name="Andrzejewski T.M."/>
            <person name="Davidsen T.M."/>
            <person name="Wayne K.J."/>
            <person name="Tettelin H."/>
            <person name="Glass J.I."/>
            <person name="Rusch D."/>
            <person name="Podicherti R."/>
            <person name="Tsui H.-C.T."/>
            <person name="Winkler M.E."/>
        </authorList>
    </citation>
    <scope>NUCLEOTIDE SEQUENCE</scope>
</reference>
<sequence>VSEDVKTLLERAADDETVVKPDYMLAEMTTMRAGGRADFFA</sequence>
<feature type="non-terminal residue" evidence="1">
    <location>
        <position position="1"/>
    </location>
</feature>
<protein>
    <submittedName>
        <fullName evidence="1">Uncharacterized protein</fullName>
    </submittedName>
</protein>
<dbReference type="AlphaFoldDB" id="A0A382RQV2"/>
<dbReference type="EMBL" id="UINC01123288">
    <property type="protein sequence ID" value="SVC99662.1"/>
    <property type="molecule type" value="Genomic_DNA"/>
</dbReference>
<gene>
    <name evidence="1" type="ORF">METZ01_LOCUS352516</name>
</gene>
<accession>A0A382RQV2</accession>
<proteinExistence type="predicted"/>
<organism evidence="1">
    <name type="scientific">marine metagenome</name>
    <dbReference type="NCBI Taxonomy" id="408172"/>
    <lineage>
        <taxon>unclassified sequences</taxon>
        <taxon>metagenomes</taxon>
        <taxon>ecological metagenomes</taxon>
    </lineage>
</organism>